<dbReference type="PANTHER" id="PTHR43566">
    <property type="entry name" value="CONSERVED PROTEIN"/>
    <property type="match status" value="1"/>
</dbReference>
<dbReference type="Gene3D" id="3.40.50.300">
    <property type="entry name" value="P-loop containing nucleotide triphosphate hydrolases"/>
    <property type="match status" value="1"/>
</dbReference>
<dbReference type="PANTHER" id="PTHR43566:SF1">
    <property type="entry name" value="AAA+ ATPASE DOMAIN-CONTAINING PROTEIN"/>
    <property type="match status" value="1"/>
</dbReference>
<dbReference type="InterPro" id="IPR041682">
    <property type="entry name" value="AAA_14"/>
</dbReference>
<gene>
    <name evidence="3" type="ORF">A2290_04720</name>
</gene>
<feature type="domain" description="DUF4143" evidence="2">
    <location>
        <begin position="215"/>
        <end position="365"/>
    </location>
</feature>
<dbReference type="SUPFAM" id="SSF52540">
    <property type="entry name" value="P-loop containing nucleoside triphosphate hydrolases"/>
    <property type="match status" value="1"/>
</dbReference>
<reference evidence="3 4" key="1">
    <citation type="journal article" date="2016" name="Nat. Commun.">
        <title>Thousands of microbial genomes shed light on interconnected biogeochemical processes in an aquifer system.</title>
        <authorList>
            <person name="Anantharaman K."/>
            <person name="Brown C.T."/>
            <person name="Hug L.A."/>
            <person name="Sharon I."/>
            <person name="Castelle C.J."/>
            <person name="Probst A.J."/>
            <person name="Thomas B.C."/>
            <person name="Singh A."/>
            <person name="Wilkins M.J."/>
            <person name="Karaoz U."/>
            <person name="Brodie E.L."/>
            <person name="Williams K.H."/>
            <person name="Hubbard S.S."/>
            <person name="Banfield J.F."/>
        </authorList>
    </citation>
    <scope>NUCLEOTIDE SEQUENCE [LARGE SCALE GENOMIC DNA]</scope>
</reference>
<dbReference type="Pfam" id="PF13635">
    <property type="entry name" value="DUF4143"/>
    <property type="match status" value="1"/>
</dbReference>
<dbReference type="AlphaFoldDB" id="A0A1F4RYW1"/>
<protein>
    <recommendedName>
        <fullName evidence="5">AAA+ ATPase domain-containing protein</fullName>
    </recommendedName>
</protein>
<dbReference type="InterPro" id="IPR027417">
    <property type="entry name" value="P-loop_NTPase"/>
</dbReference>
<dbReference type="EMBL" id="MEUA01000058">
    <property type="protein sequence ID" value="OGC13337.1"/>
    <property type="molecule type" value="Genomic_DNA"/>
</dbReference>
<accession>A0A1F4RYW1</accession>
<evidence type="ECO:0000313" key="3">
    <source>
        <dbReference type="EMBL" id="OGC13337.1"/>
    </source>
</evidence>
<comment type="caution">
    <text evidence="3">The sequence shown here is derived from an EMBL/GenBank/DDBJ whole genome shotgun (WGS) entry which is preliminary data.</text>
</comment>
<feature type="domain" description="AAA" evidence="1">
    <location>
        <begin position="18"/>
        <end position="139"/>
    </location>
</feature>
<dbReference type="Proteomes" id="UP000177905">
    <property type="component" value="Unassembled WGS sequence"/>
</dbReference>
<evidence type="ECO:0000313" key="4">
    <source>
        <dbReference type="Proteomes" id="UP000177905"/>
    </source>
</evidence>
<name>A0A1F4RYW1_UNCSA</name>
<evidence type="ECO:0000259" key="2">
    <source>
        <dbReference type="Pfam" id="PF13635"/>
    </source>
</evidence>
<evidence type="ECO:0008006" key="5">
    <source>
        <dbReference type="Google" id="ProtNLM"/>
    </source>
</evidence>
<proteinExistence type="predicted"/>
<dbReference type="InterPro" id="IPR025420">
    <property type="entry name" value="DUF4143"/>
</dbReference>
<evidence type="ECO:0000259" key="1">
    <source>
        <dbReference type="Pfam" id="PF13173"/>
    </source>
</evidence>
<dbReference type="Pfam" id="PF13173">
    <property type="entry name" value="AAA_14"/>
    <property type="match status" value="1"/>
</dbReference>
<sequence>MYISRKLEDAILRNLNSREIIAIVGSRQCGKTTLIRHIFENIKEAVFLTFEDKKILDLFVHDIDAFIVSYIKPYKYVFIDEFQYAKKGGKLLKYIFDTAHTKIFISGSSTIDLTVQAVKYLVGRIFVFSLFPLDFEEFLNGKDAELFSFYKKNKRFLEKIGTENHFHFDNNQVSKLQDLYEEYLIYGGYPRVVTSSSIEEKKLVLKNIYNTYFLREVKDILGLVDDYKLSQMLKALALQVGNLIEYQEISKVSELSYQTVKHYLSFLEKTLICKLVKPFFKNKRREIVKNPKIYFIDTGLRNYIVDDFRSINERTDNGSLLENGIAMQLTKQERVFRYWRTKYKAEVDFVIELANSKSLALEVKKTVDKTDFISKSSKDFKALHPDIPLIFCSFHLNEEIKNEVILVEEI</sequence>
<organism evidence="3 4">
    <name type="scientific">candidate division WOR-1 bacterium RIFOXYB2_FULL_36_35</name>
    <dbReference type="NCBI Taxonomy" id="1802578"/>
    <lineage>
        <taxon>Bacteria</taxon>
        <taxon>Bacillati</taxon>
        <taxon>Saganbacteria</taxon>
    </lineage>
</organism>